<keyword evidence="1" id="KW-0472">Membrane</keyword>
<evidence type="ECO:0000313" key="3">
    <source>
        <dbReference type="Proteomes" id="UP000676336"/>
    </source>
</evidence>
<dbReference type="AlphaFoldDB" id="A0A8S2MFA6"/>
<evidence type="ECO:0000256" key="1">
    <source>
        <dbReference type="SAM" id="Phobius"/>
    </source>
</evidence>
<protein>
    <submittedName>
        <fullName evidence="2">Uncharacterized protein</fullName>
    </submittedName>
</protein>
<gene>
    <name evidence="2" type="ORF">SMN809_LOCUS8590</name>
</gene>
<accession>A0A8S2MFA6</accession>
<dbReference type="Proteomes" id="UP000676336">
    <property type="component" value="Unassembled WGS sequence"/>
</dbReference>
<keyword evidence="1" id="KW-1133">Transmembrane helix</keyword>
<reference evidence="2" key="1">
    <citation type="submission" date="2021-02" db="EMBL/GenBank/DDBJ databases">
        <authorList>
            <person name="Nowell W R."/>
        </authorList>
    </citation>
    <scope>NUCLEOTIDE SEQUENCE</scope>
</reference>
<name>A0A8S2MFA6_9BILA</name>
<comment type="caution">
    <text evidence="2">The sequence shown here is derived from an EMBL/GenBank/DDBJ whole genome shotgun (WGS) entry which is preliminary data.</text>
</comment>
<evidence type="ECO:0000313" key="2">
    <source>
        <dbReference type="EMBL" id="CAF3938522.1"/>
    </source>
</evidence>
<feature type="transmembrane region" description="Helical" evidence="1">
    <location>
        <begin position="191"/>
        <end position="210"/>
    </location>
</feature>
<organism evidence="2 3">
    <name type="scientific">Rotaria magnacalcarata</name>
    <dbReference type="NCBI Taxonomy" id="392030"/>
    <lineage>
        <taxon>Eukaryota</taxon>
        <taxon>Metazoa</taxon>
        <taxon>Spiralia</taxon>
        <taxon>Gnathifera</taxon>
        <taxon>Rotifera</taxon>
        <taxon>Eurotatoria</taxon>
        <taxon>Bdelloidea</taxon>
        <taxon>Philodinida</taxon>
        <taxon>Philodinidae</taxon>
        <taxon>Rotaria</taxon>
    </lineage>
</organism>
<sequence>KQSTTSSYISDDCKVLYIETVIEVPKPVFYEQATNTISTTNTEYHHHIPHNQQTIASNRNKYFMDITNKNQHSGDSTDDDLSTQPVNLSTTINRHQLTEDHLKQQGDSGIELDQTSSSSTIYNQQISKDRLLFPSTNRNYDKTSPSTLVRRIQKQTATKIENLHSDKTLLISPVLNSTQTNTYWNRLKEKWFRSLIIGLLILLSLFLIYLCGLDSCSRSALIQNFYQKIICIENEGLPTI</sequence>
<dbReference type="EMBL" id="CAJOBI010002659">
    <property type="protein sequence ID" value="CAF3938522.1"/>
    <property type="molecule type" value="Genomic_DNA"/>
</dbReference>
<keyword evidence="1" id="KW-0812">Transmembrane</keyword>
<proteinExistence type="predicted"/>
<feature type="non-terminal residue" evidence="2">
    <location>
        <position position="1"/>
    </location>
</feature>